<dbReference type="Proteomes" id="UP000078534">
    <property type="component" value="Unassembled WGS sequence"/>
</dbReference>
<comment type="caution">
    <text evidence="1">The sequence shown here is derived from an EMBL/GenBank/DDBJ whole genome shotgun (WGS) entry which is preliminary data.</text>
</comment>
<evidence type="ECO:0008006" key="3">
    <source>
        <dbReference type="Google" id="ProtNLM"/>
    </source>
</evidence>
<organism evidence="1 2">
    <name type="scientific">Metabacillus litoralis</name>
    <dbReference type="NCBI Taxonomy" id="152268"/>
    <lineage>
        <taxon>Bacteria</taxon>
        <taxon>Bacillati</taxon>
        <taxon>Bacillota</taxon>
        <taxon>Bacilli</taxon>
        <taxon>Bacillales</taxon>
        <taxon>Bacillaceae</taxon>
        <taxon>Metabacillus</taxon>
    </lineage>
</organism>
<dbReference type="OrthoDB" id="9760839at2"/>
<keyword evidence="2" id="KW-1185">Reference proteome</keyword>
<dbReference type="STRING" id="152268.A6K24_20455"/>
<name>A0A179SZ04_9BACI</name>
<evidence type="ECO:0000313" key="2">
    <source>
        <dbReference type="Proteomes" id="UP000078534"/>
    </source>
</evidence>
<protein>
    <recommendedName>
        <fullName evidence="3">Histidine kinase</fullName>
    </recommendedName>
</protein>
<evidence type="ECO:0000313" key="1">
    <source>
        <dbReference type="EMBL" id="OAS87076.1"/>
    </source>
</evidence>
<dbReference type="EMBL" id="LWSG01000010">
    <property type="protein sequence ID" value="OAS87076.1"/>
    <property type="molecule type" value="Genomic_DNA"/>
</dbReference>
<dbReference type="RefSeq" id="WP_066330275.1">
    <property type="nucleotide sequence ID" value="NZ_LWSG01000010.1"/>
</dbReference>
<reference evidence="2" key="1">
    <citation type="submission" date="2016-04" db="EMBL/GenBank/DDBJ databases">
        <authorList>
            <person name="Lyu Z."/>
            <person name="Lyu W."/>
        </authorList>
    </citation>
    <scope>NUCLEOTIDE SEQUENCE [LARGE SCALE GENOMIC DNA]</scope>
    <source>
        <strain evidence="2">C44</strain>
    </source>
</reference>
<dbReference type="AlphaFoldDB" id="A0A179SZ04"/>
<gene>
    <name evidence="1" type="ORF">A6K24_20455</name>
</gene>
<sequence>MNINIKQEVIDAHIIENYENELKGISIFLHEGIAQNLYAVFNHLQYLQQHIVDKDDRSTIDDMVILMKRTIEDVRVLSNDIHPFSHKGIGGALTTLLNSFSKKHNISIHYQEIGEKQRLPLLSELIVYRTFKDLLTMVTLHSPPLRIKVTSFWGEAVEIDVELTWDNQTTFQHEKFLLDILGFEKKLKLVGGAFNVTSPFDPTKVVNLLIKMNVR</sequence>
<accession>A0A179SZ04</accession>
<proteinExistence type="predicted"/>